<dbReference type="Gene3D" id="3.40.50.300">
    <property type="entry name" value="P-loop containing nucleotide triphosphate hydrolases"/>
    <property type="match status" value="1"/>
</dbReference>
<reference evidence="5" key="1">
    <citation type="journal article" date="2019" name="Nat. Commun.">
        <title>The genome of broomcorn millet.</title>
        <authorList>
            <person name="Zou C."/>
            <person name="Miki D."/>
            <person name="Li D."/>
            <person name="Tang Q."/>
            <person name="Xiao L."/>
            <person name="Rajput S."/>
            <person name="Deng P."/>
            <person name="Jia W."/>
            <person name="Huang R."/>
            <person name="Zhang M."/>
            <person name="Sun Y."/>
            <person name="Hu J."/>
            <person name="Fu X."/>
            <person name="Schnable P.S."/>
            <person name="Li F."/>
            <person name="Zhang H."/>
            <person name="Feng B."/>
            <person name="Zhu X."/>
            <person name="Liu R."/>
            <person name="Schnable J.C."/>
            <person name="Zhu J.-K."/>
            <person name="Zhang H."/>
        </authorList>
    </citation>
    <scope>NUCLEOTIDE SEQUENCE [LARGE SCALE GENOMIC DNA]</scope>
</reference>
<organism evidence="4 5">
    <name type="scientific">Panicum miliaceum</name>
    <name type="common">Proso millet</name>
    <name type="synonym">Broomcorn millet</name>
    <dbReference type="NCBI Taxonomy" id="4540"/>
    <lineage>
        <taxon>Eukaryota</taxon>
        <taxon>Viridiplantae</taxon>
        <taxon>Streptophyta</taxon>
        <taxon>Embryophyta</taxon>
        <taxon>Tracheophyta</taxon>
        <taxon>Spermatophyta</taxon>
        <taxon>Magnoliopsida</taxon>
        <taxon>Liliopsida</taxon>
        <taxon>Poales</taxon>
        <taxon>Poaceae</taxon>
        <taxon>PACMAD clade</taxon>
        <taxon>Panicoideae</taxon>
        <taxon>Panicodae</taxon>
        <taxon>Paniceae</taxon>
        <taxon>Panicinae</taxon>
        <taxon>Panicum</taxon>
        <taxon>Panicum sect. Panicum</taxon>
    </lineage>
</organism>
<dbReference type="PANTHER" id="PTHR33065:SF95">
    <property type="entry name" value="OS07G0646300 PROTEIN"/>
    <property type="match status" value="1"/>
</dbReference>
<dbReference type="AlphaFoldDB" id="A0A3L6PZ86"/>
<dbReference type="EMBL" id="PQIB02000015">
    <property type="protein sequence ID" value="RLM65480.1"/>
    <property type="molecule type" value="Genomic_DNA"/>
</dbReference>
<evidence type="ECO:0000313" key="5">
    <source>
        <dbReference type="Proteomes" id="UP000275267"/>
    </source>
</evidence>
<feature type="region of interest" description="Disordered" evidence="2">
    <location>
        <begin position="1"/>
        <end position="65"/>
    </location>
</feature>
<proteinExistence type="predicted"/>
<dbReference type="OrthoDB" id="648858at2759"/>
<dbReference type="GO" id="GO:0005525">
    <property type="term" value="F:GTP binding"/>
    <property type="evidence" value="ECO:0007669"/>
    <property type="project" value="InterPro"/>
</dbReference>
<feature type="compositionally biased region" description="Basic and acidic residues" evidence="2">
    <location>
        <begin position="25"/>
        <end position="60"/>
    </location>
</feature>
<dbReference type="Pfam" id="PF04548">
    <property type="entry name" value="AIG1"/>
    <property type="match status" value="1"/>
</dbReference>
<keyword evidence="1" id="KW-0547">Nucleotide-binding</keyword>
<evidence type="ECO:0000313" key="4">
    <source>
        <dbReference type="EMBL" id="RLM65480.1"/>
    </source>
</evidence>
<evidence type="ECO:0000259" key="3">
    <source>
        <dbReference type="Pfam" id="PF04548"/>
    </source>
</evidence>
<feature type="compositionally biased region" description="Polar residues" evidence="2">
    <location>
        <begin position="366"/>
        <end position="380"/>
    </location>
</feature>
<gene>
    <name evidence="4" type="ORF">C2845_PM16G08380</name>
</gene>
<evidence type="ECO:0000256" key="1">
    <source>
        <dbReference type="ARBA" id="ARBA00022741"/>
    </source>
</evidence>
<dbReference type="InterPro" id="IPR006703">
    <property type="entry name" value="G_AIG1"/>
</dbReference>
<feature type="region of interest" description="Disordered" evidence="2">
    <location>
        <begin position="361"/>
        <end position="390"/>
    </location>
</feature>
<comment type="caution">
    <text evidence="4">The sequence shown here is derived from an EMBL/GenBank/DDBJ whole genome shotgun (WGS) entry which is preliminary data.</text>
</comment>
<feature type="domain" description="AIG1-type G" evidence="3">
    <location>
        <begin position="182"/>
        <end position="241"/>
    </location>
</feature>
<evidence type="ECO:0000256" key="2">
    <source>
        <dbReference type="SAM" id="MobiDB-lite"/>
    </source>
</evidence>
<protein>
    <submittedName>
        <fullName evidence="4">Golgin subfamily A member 6-like protein 22</fullName>
    </submittedName>
</protein>
<keyword evidence="5" id="KW-1185">Reference proteome</keyword>
<name>A0A3L6PZ86_PANMI</name>
<dbReference type="Proteomes" id="UP000275267">
    <property type="component" value="Unassembled WGS sequence"/>
</dbReference>
<accession>A0A3L6PZ86</accession>
<dbReference type="PANTHER" id="PTHR33065">
    <property type="entry name" value="OS07G0486400 PROTEIN"/>
    <property type="match status" value="1"/>
</dbReference>
<dbReference type="InterPro" id="IPR027417">
    <property type="entry name" value="P-loop_NTPase"/>
</dbReference>
<dbReference type="STRING" id="4540.A0A3L6PZ86"/>
<sequence length="406" mass="46903">MATISRVKGVEPGKPTRRLPISSADAKHDTQEQTAKHTGSEEDGRSPTEDHMGKTVVSDKEDSDDEGYTVNNILAYSGHRDGSIYRGMDTWWKKDYRIADRNETRLEAMALSDPTDCIIRNGTCMKHYPGRMLQFFSLQLAKIPVDGGLVKLYGYMAVRDEVDPLLNYIVNFSRDEPIIVEQDVLKQCKNRVILFDNETNNRHKCDAQLKKLLDIVDSVVSSKCGRPFSNQMFAHIKKAHEQKFPDMGGSTEQVSELRKDRSYDEYLAQVAKMVEEKLNKTIEKMEKQLCEEKEARQKAELKMTEAMLKSKWEMSRLRLSLEKAQQESEKAREENEIYRESEKVRREKEEETKEEIRNLKEKLNRFESQPPVTVTQLTSETRSELGDTLPRPVHHCDPLTLFAHEL</sequence>